<dbReference type="InterPro" id="IPR001455">
    <property type="entry name" value="TusA-like"/>
</dbReference>
<gene>
    <name evidence="2" type="ORF">BKP35_06625</name>
</gene>
<feature type="domain" description="UPF0033" evidence="1">
    <location>
        <begin position="22"/>
        <end position="78"/>
    </location>
</feature>
<dbReference type="InterPro" id="IPR036868">
    <property type="entry name" value="TusA-like_sf"/>
</dbReference>
<dbReference type="PANTHER" id="PTHR35368:SF1">
    <property type="entry name" value="HYDROPEROXIDE REDUCTASE"/>
    <property type="match status" value="1"/>
</dbReference>
<accession>A0A1S2LQ77</accession>
<dbReference type="Pfam" id="PF02566">
    <property type="entry name" value="OsmC"/>
    <property type="match status" value="1"/>
</dbReference>
<dbReference type="OrthoDB" id="9797352at2"/>
<name>A0A1S2LQ77_9BACI</name>
<comment type="caution">
    <text evidence="2">The sequence shown here is derived from an EMBL/GenBank/DDBJ whole genome shotgun (WGS) entry which is preliminary data.</text>
</comment>
<dbReference type="Proteomes" id="UP000180098">
    <property type="component" value="Unassembled WGS sequence"/>
</dbReference>
<proteinExistence type="predicted"/>
<dbReference type="InterPro" id="IPR003718">
    <property type="entry name" value="OsmC/Ohr_fam"/>
</dbReference>
<dbReference type="EMBL" id="MLQQ01000006">
    <property type="protein sequence ID" value="OIJ14546.1"/>
    <property type="molecule type" value="Genomic_DNA"/>
</dbReference>
<evidence type="ECO:0000313" key="2">
    <source>
        <dbReference type="EMBL" id="OIJ14546.1"/>
    </source>
</evidence>
<evidence type="ECO:0000313" key="3">
    <source>
        <dbReference type="Proteomes" id="UP000180098"/>
    </source>
</evidence>
<protein>
    <submittedName>
        <fullName evidence="2">Osmotically inducible protein OsmC</fullName>
    </submittedName>
</protein>
<dbReference type="SUPFAM" id="SSF64307">
    <property type="entry name" value="SirA-like"/>
    <property type="match status" value="1"/>
</dbReference>
<dbReference type="AlphaFoldDB" id="A0A1S2LQ77"/>
<dbReference type="CDD" id="cd00291">
    <property type="entry name" value="SirA_YedF_YeeD"/>
    <property type="match status" value="1"/>
</dbReference>
<keyword evidence="3" id="KW-1185">Reference proteome</keyword>
<dbReference type="PANTHER" id="PTHR35368">
    <property type="entry name" value="HYDROPEROXIDE REDUCTASE"/>
    <property type="match status" value="1"/>
</dbReference>
<reference evidence="2 3" key="1">
    <citation type="submission" date="2016-10" db="EMBL/GenBank/DDBJ databases">
        <title>Draft genome sequences of four alkaliphilic bacteria belonging to the Anaerobacillus genus.</title>
        <authorList>
            <person name="Bassil N.M."/>
            <person name="Lloyd J.R."/>
        </authorList>
    </citation>
    <scope>NUCLEOTIDE SEQUENCE [LARGE SCALE GENOMIC DNA]</scope>
    <source>
        <strain evidence="2 3">DSM 15340</strain>
    </source>
</reference>
<organism evidence="2 3">
    <name type="scientific">Anaerobacillus arseniciselenatis</name>
    <dbReference type="NCBI Taxonomy" id="85682"/>
    <lineage>
        <taxon>Bacteria</taxon>
        <taxon>Bacillati</taxon>
        <taxon>Bacillota</taxon>
        <taxon>Bacilli</taxon>
        <taxon>Bacillales</taxon>
        <taxon>Bacillaceae</taxon>
        <taxon>Anaerobacillus</taxon>
    </lineage>
</organism>
<dbReference type="RefSeq" id="WP_071312586.1">
    <property type="nucleotide sequence ID" value="NZ_MLQQ01000006.1"/>
</dbReference>
<evidence type="ECO:0000259" key="1">
    <source>
        <dbReference type="Pfam" id="PF01206"/>
    </source>
</evidence>
<dbReference type="Pfam" id="PF01206">
    <property type="entry name" value="TusA"/>
    <property type="match status" value="1"/>
</dbReference>
<dbReference type="InterPro" id="IPR036102">
    <property type="entry name" value="OsmC/Ohrsf"/>
</dbReference>
<sequence length="239" mass="26696">MVFQKPEAMCDGGDLDCGSGLLLIIKKNIDPLASGQVLEIRSRERTFADDLPAWCRMVDHEFLGSEKQEQYTSYFVRKGGSADSVASDLEAARGYQWSIRVREDEGLSAKAFSRNHTLTSGQPADFSPKVEAPSAIDYLLTSLGSCLVVGFKAHASRRNIEIDEMELTLKGKLENILYHMEIEDEGSPKIEEISGVFYVTSPSEEKELYDVWNVTVARSPIFRTLQTSVSMNIKFQVVL</sequence>
<dbReference type="InterPro" id="IPR052924">
    <property type="entry name" value="OsmC/Ohr_hydroprdx_reductase"/>
</dbReference>
<dbReference type="Gene3D" id="3.30.110.40">
    <property type="entry name" value="TusA-like domain"/>
    <property type="match status" value="1"/>
</dbReference>
<dbReference type="InterPro" id="IPR015946">
    <property type="entry name" value="KH_dom-like_a/b"/>
</dbReference>
<dbReference type="Gene3D" id="3.30.300.20">
    <property type="match status" value="1"/>
</dbReference>
<dbReference type="SUPFAM" id="SSF82784">
    <property type="entry name" value="OsmC-like"/>
    <property type="match status" value="1"/>
</dbReference>